<gene>
    <name evidence="7" type="ORF">Cba03nite_57320</name>
</gene>
<feature type="domain" description="Tyrosinase copper-binding" evidence="6">
    <location>
        <begin position="260"/>
        <end position="271"/>
    </location>
</feature>
<evidence type="ECO:0000256" key="4">
    <source>
        <dbReference type="ARBA" id="ARBA00023008"/>
    </source>
</evidence>
<dbReference type="GO" id="GO:0016491">
    <property type="term" value="F:oxidoreductase activity"/>
    <property type="evidence" value="ECO:0007669"/>
    <property type="project" value="InterPro"/>
</dbReference>
<evidence type="ECO:0000259" key="6">
    <source>
        <dbReference type="PROSITE" id="PS00498"/>
    </source>
</evidence>
<dbReference type="InterPro" id="IPR050316">
    <property type="entry name" value="Tyrosinase/Hemocyanin"/>
</dbReference>
<dbReference type="GO" id="GO:0046872">
    <property type="term" value="F:metal ion binding"/>
    <property type="evidence" value="ECO:0007669"/>
    <property type="project" value="UniProtKB-KW"/>
</dbReference>
<dbReference type="InterPro" id="IPR008922">
    <property type="entry name" value="Di-copper_centre_dom_sf"/>
</dbReference>
<proteinExistence type="inferred from homology"/>
<dbReference type="PROSITE" id="PS00498">
    <property type="entry name" value="TYROSINASE_2"/>
    <property type="match status" value="1"/>
</dbReference>
<feature type="domain" description="Tyrosinase copper-binding" evidence="5">
    <location>
        <begin position="86"/>
        <end position="103"/>
    </location>
</feature>
<evidence type="ECO:0000256" key="3">
    <source>
        <dbReference type="ARBA" id="ARBA00022723"/>
    </source>
</evidence>
<keyword evidence="4" id="KW-0186">Copper</keyword>
<dbReference type="RefSeq" id="WP_203752621.1">
    <property type="nucleotide sequence ID" value="NZ_BONF01000037.1"/>
</dbReference>
<sequence>MTAVRANIQTSEAARTRFVEGVVALNAEQSGYTTSQLNQLLAPSVPGFRLYGVDQPLTTWDLFVLWHFLAMQMPSSPSRPMRNLAHGGPIFLPWHRMYLLRLEQQIQRVTGDPEAGLPYWDWTVDGGLPTDQQHSSSLWGEAALGDARGDVVSGPLAAMRVRLVGHGTQLWSIEPRPLQRQAGTDADVPGLPTAEDAKWVLEDGLGYDSAPWDVSSDGFRNRVEGWLDPRRPGQAGGPQMHNRVHVWVGGDMGPGSSPNDPLFYLNHCNVDRLWEAWLTKRGRSYSPGAADDQVPSGQGLNDTMVTLLGEPLTPAQTLDPAAWYSYDSLG</sequence>
<evidence type="ECO:0000256" key="1">
    <source>
        <dbReference type="ARBA" id="ARBA00001973"/>
    </source>
</evidence>
<accession>A0A8J3JPJ3</accession>
<reference evidence="7 8" key="1">
    <citation type="submission" date="2021-01" db="EMBL/GenBank/DDBJ databases">
        <title>Whole genome shotgun sequence of Catellatospora bangladeshensis NBRC 107357.</title>
        <authorList>
            <person name="Komaki H."/>
            <person name="Tamura T."/>
        </authorList>
    </citation>
    <scope>NUCLEOTIDE SEQUENCE [LARGE SCALE GENOMIC DNA]</scope>
    <source>
        <strain evidence="7 8">NBRC 107357</strain>
    </source>
</reference>
<comment type="caution">
    <text evidence="7">The sequence shown here is derived from an EMBL/GenBank/DDBJ whole genome shotgun (WGS) entry which is preliminary data.</text>
</comment>
<dbReference type="AlphaFoldDB" id="A0A8J3JPJ3"/>
<dbReference type="PANTHER" id="PTHR11474:SF126">
    <property type="entry name" value="TYROSINASE-LIKE PROTEIN TYR-1-RELATED"/>
    <property type="match status" value="1"/>
</dbReference>
<dbReference type="SUPFAM" id="SSF48056">
    <property type="entry name" value="Di-copper centre-containing domain"/>
    <property type="match status" value="1"/>
</dbReference>
<dbReference type="Gene3D" id="1.10.1280.10">
    <property type="entry name" value="Di-copper center containing domain from catechol oxidase"/>
    <property type="match status" value="1"/>
</dbReference>
<comment type="cofactor">
    <cofactor evidence="1">
        <name>Cu(2+)</name>
        <dbReference type="ChEBI" id="CHEBI:29036"/>
    </cofactor>
</comment>
<comment type="similarity">
    <text evidence="2">Belongs to the tyrosinase family.</text>
</comment>
<dbReference type="InterPro" id="IPR002227">
    <property type="entry name" value="Tyrosinase_Cu-bd"/>
</dbReference>
<evidence type="ECO:0000313" key="7">
    <source>
        <dbReference type="EMBL" id="GIF84383.1"/>
    </source>
</evidence>
<protein>
    <recommendedName>
        <fullName evidence="5 6">Tyrosinase copper-binding domain-containing protein</fullName>
    </recommendedName>
</protein>
<dbReference type="EMBL" id="BONF01000037">
    <property type="protein sequence ID" value="GIF84383.1"/>
    <property type="molecule type" value="Genomic_DNA"/>
</dbReference>
<dbReference type="PANTHER" id="PTHR11474">
    <property type="entry name" value="TYROSINASE FAMILY MEMBER"/>
    <property type="match status" value="1"/>
</dbReference>
<dbReference type="Pfam" id="PF00264">
    <property type="entry name" value="Tyrosinase"/>
    <property type="match status" value="1"/>
</dbReference>
<dbReference type="Proteomes" id="UP000601223">
    <property type="component" value="Unassembled WGS sequence"/>
</dbReference>
<evidence type="ECO:0000313" key="8">
    <source>
        <dbReference type="Proteomes" id="UP000601223"/>
    </source>
</evidence>
<evidence type="ECO:0000256" key="2">
    <source>
        <dbReference type="ARBA" id="ARBA00009928"/>
    </source>
</evidence>
<keyword evidence="3" id="KW-0479">Metal-binding</keyword>
<dbReference type="PRINTS" id="PR00092">
    <property type="entry name" value="TYROSINASE"/>
</dbReference>
<organism evidence="7 8">
    <name type="scientific">Catellatospora bangladeshensis</name>
    <dbReference type="NCBI Taxonomy" id="310355"/>
    <lineage>
        <taxon>Bacteria</taxon>
        <taxon>Bacillati</taxon>
        <taxon>Actinomycetota</taxon>
        <taxon>Actinomycetes</taxon>
        <taxon>Micromonosporales</taxon>
        <taxon>Micromonosporaceae</taxon>
        <taxon>Catellatospora</taxon>
    </lineage>
</organism>
<keyword evidence="8" id="KW-1185">Reference proteome</keyword>
<evidence type="ECO:0000259" key="5">
    <source>
        <dbReference type="PROSITE" id="PS00497"/>
    </source>
</evidence>
<dbReference type="PROSITE" id="PS00497">
    <property type="entry name" value="TYROSINASE_1"/>
    <property type="match status" value="1"/>
</dbReference>
<name>A0A8J3JPJ3_9ACTN</name>